<proteinExistence type="predicted"/>
<sequence length="255" mass="29035">MPTISTTVISVCQIYIPSTEAKTRSVLTTVAEQNDLSFVVLVQFVSEKTLQVEYSCTGSLISRQHVLTAKACFKQDLKNVRRIEVLIQSMNFKTEKKYYPMVWMDYQNWARLNPKQAIVPKFDHDEIMIIKLKDAVTEKYVKIAELSSKTSGEINTFDLKPQFAGWSTVRSKESIKAVDLLSKTSCQISIKSFYETELCARHISGLGKDDIGGPLLYKDKKILGILVSLCESTHCYDVFASIDPYRNFINKYKLV</sequence>
<reference evidence="1" key="1">
    <citation type="submission" date="2023-04" db="EMBL/GenBank/DDBJ databases">
        <title>A chromosome-level genome assembly of the parasitoid wasp Eretmocerus hayati.</title>
        <authorList>
            <person name="Zhong Y."/>
            <person name="Liu S."/>
            <person name="Liu Y."/>
        </authorList>
    </citation>
    <scope>NUCLEOTIDE SEQUENCE</scope>
    <source>
        <strain evidence="1">ZJU_SS_LIU_2023</strain>
    </source>
</reference>
<dbReference type="Proteomes" id="UP001239111">
    <property type="component" value="Chromosome 4"/>
</dbReference>
<comment type="caution">
    <text evidence="1">The sequence shown here is derived from an EMBL/GenBank/DDBJ whole genome shotgun (WGS) entry which is preliminary data.</text>
</comment>
<organism evidence="1 2">
    <name type="scientific">Eretmocerus hayati</name>
    <dbReference type="NCBI Taxonomy" id="131215"/>
    <lineage>
        <taxon>Eukaryota</taxon>
        <taxon>Metazoa</taxon>
        <taxon>Ecdysozoa</taxon>
        <taxon>Arthropoda</taxon>
        <taxon>Hexapoda</taxon>
        <taxon>Insecta</taxon>
        <taxon>Pterygota</taxon>
        <taxon>Neoptera</taxon>
        <taxon>Endopterygota</taxon>
        <taxon>Hymenoptera</taxon>
        <taxon>Apocrita</taxon>
        <taxon>Proctotrupomorpha</taxon>
        <taxon>Chalcidoidea</taxon>
        <taxon>Aphelinidae</taxon>
        <taxon>Aphelininae</taxon>
        <taxon>Eretmocerus</taxon>
    </lineage>
</organism>
<accession>A0ACC2NAH8</accession>
<protein>
    <submittedName>
        <fullName evidence="1">Uncharacterized protein</fullName>
    </submittedName>
</protein>
<evidence type="ECO:0000313" key="2">
    <source>
        <dbReference type="Proteomes" id="UP001239111"/>
    </source>
</evidence>
<name>A0ACC2NAH8_9HYME</name>
<dbReference type="EMBL" id="CM056744">
    <property type="protein sequence ID" value="KAJ8668153.1"/>
    <property type="molecule type" value="Genomic_DNA"/>
</dbReference>
<evidence type="ECO:0000313" key="1">
    <source>
        <dbReference type="EMBL" id="KAJ8668153.1"/>
    </source>
</evidence>
<gene>
    <name evidence="1" type="ORF">QAD02_009816</name>
</gene>
<keyword evidence="2" id="KW-1185">Reference proteome</keyword>